<name>A0A0A9G9B7_ARUDO</name>
<dbReference type="AlphaFoldDB" id="A0A0A9G9B7"/>
<protein>
    <submittedName>
        <fullName evidence="1">Uncharacterized protein</fullName>
    </submittedName>
</protein>
<proteinExistence type="predicted"/>
<dbReference type="EMBL" id="GBRH01176231">
    <property type="protein sequence ID" value="JAE21665.1"/>
    <property type="molecule type" value="Transcribed_RNA"/>
</dbReference>
<organism evidence="1">
    <name type="scientific">Arundo donax</name>
    <name type="common">Giant reed</name>
    <name type="synonym">Donax arundinaceus</name>
    <dbReference type="NCBI Taxonomy" id="35708"/>
    <lineage>
        <taxon>Eukaryota</taxon>
        <taxon>Viridiplantae</taxon>
        <taxon>Streptophyta</taxon>
        <taxon>Embryophyta</taxon>
        <taxon>Tracheophyta</taxon>
        <taxon>Spermatophyta</taxon>
        <taxon>Magnoliopsida</taxon>
        <taxon>Liliopsida</taxon>
        <taxon>Poales</taxon>
        <taxon>Poaceae</taxon>
        <taxon>PACMAD clade</taxon>
        <taxon>Arundinoideae</taxon>
        <taxon>Arundineae</taxon>
        <taxon>Arundo</taxon>
    </lineage>
</organism>
<evidence type="ECO:0000313" key="1">
    <source>
        <dbReference type="EMBL" id="JAE21665.1"/>
    </source>
</evidence>
<reference evidence="1" key="1">
    <citation type="submission" date="2014-09" db="EMBL/GenBank/DDBJ databases">
        <authorList>
            <person name="Magalhaes I.L.F."/>
            <person name="Oliveira U."/>
            <person name="Santos F.R."/>
            <person name="Vidigal T.H.D.A."/>
            <person name="Brescovit A.D."/>
            <person name="Santos A.J."/>
        </authorList>
    </citation>
    <scope>NUCLEOTIDE SEQUENCE</scope>
    <source>
        <tissue evidence="1">Shoot tissue taken approximately 20 cm above the soil surface</tissue>
    </source>
</reference>
<sequence length="128" mass="14888">MTMKSQRLQSQDWNNITKQSYQKEKISIYIRRSRATWTMHSLFTYKNKNTVRKQARPIRDTYLFLDRKILPLHRPSAEVNDSANPAGRAGMLPLLSSRLRTLPSAMLPSASCQLFTIWSSGRCRSMPR</sequence>
<accession>A0A0A9G9B7</accession>
<reference evidence="1" key="2">
    <citation type="journal article" date="2015" name="Data Brief">
        <title>Shoot transcriptome of the giant reed, Arundo donax.</title>
        <authorList>
            <person name="Barrero R.A."/>
            <person name="Guerrero F.D."/>
            <person name="Moolhuijzen P."/>
            <person name="Goolsby J.A."/>
            <person name="Tidwell J."/>
            <person name="Bellgard S.E."/>
            <person name="Bellgard M.I."/>
        </authorList>
    </citation>
    <scope>NUCLEOTIDE SEQUENCE</scope>
    <source>
        <tissue evidence="1">Shoot tissue taken approximately 20 cm above the soil surface</tissue>
    </source>
</reference>